<comment type="catalytic activity">
    <reaction evidence="1">
        <text>ATP + protein L-histidine = ADP + protein N-phospho-L-histidine.</text>
        <dbReference type="EC" id="2.7.13.3"/>
    </reaction>
</comment>
<feature type="domain" description="HTH araC/xylS-type" evidence="9">
    <location>
        <begin position="1266"/>
        <end position="1365"/>
    </location>
</feature>
<keyword evidence="3 7" id="KW-0597">Phosphoprotein</keyword>
<dbReference type="InterPro" id="IPR009057">
    <property type="entry name" value="Homeodomain-like_sf"/>
</dbReference>
<evidence type="ECO:0000256" key="1">
    <source>
        <dbReference type="ARBA" id="ARBA00000085"/>
    </source>
</evidence>
<dbReference type="Gene3D" id="2.130.10.10">
    <property type="entry name" value="YVTN repeat-like/Quinoprotein amine dehydrogenase"/>
    <property type="match status" value="2"/>
</dbReference>
<dbReference type="SUPFAM" id="SSF47384">
    <property type="entry name" value="Homodimeric domain of signal transducing histidine kinase"/>
    <property type="match status" value="1"/>
</dbReference>
<dbReference type="Pfam" id="PF07494">
    <property type="entry name" value="Reg_prop"/>
    <property type="match status" value="4"/>
</dbReference>
<dbReference type="Gene3D" id="2.60.40.10">
    <property type="entry name" value="Immunoglobulins"/>
    <property type="match status" value="1"/>
</dbReference>
<keyword evidence="8" id="KW-0812">Transmembrane</keyword>
<dbReference type="Gene3D" id="3.40.50.2300">
    <property type="match status" value="1"/>
</dbReference>
<dbReference type="GO" id="GO:0000155">
    <property type="term" value="F:phosphorelay sensor kinase activity"/>
    <property type="evidence" value="ECO:0007669"/>
    <property type="project" value="InterPro"/>
</dbReference>
<dbReference type="SMART" id="SM00448">
    <property type="entry name" value="REC"/>
    <property type="match status" value="1"/>
</dbReference>
<dbReference type="GO" id="GO:0043565">
    <property type="term" value="F:sequence-specific DNA binding"/>
    <property type="evidence" value="ECO:0007669"/>
    <property type="project" value="InterPro"/>
</dbReference>
<dbReference type="SUPFAM" id="SSF46689">
    <property type="entry name" value="Homeodomain-like"/>
    <property type="match status" value="1"/>
</dbReference>
<feature type="transmembrane region" description="Helical" evidence="8">
    <location>
        <begin position="805"/>
        <end position="824"/>
    </location>
</feature>
<keyword evidence="8" id="KW-1133">Transmembrane helix</keyword>
<evidence type="ECO:0000313" key="15">
    <source>
        <dbReference type="Proteomes" id="UP000290037"/>
    </source>
</evidence>
<evidence type="ECO:0000259" key="11">
    <source>
        <dbReference type="PROSITE" id="PS50110"/>
    </source>
</evidence>
<evidence type="ECO:0000256" key="6">
    <source>
        <dbReference type="ARBA" id="ARBA00023163"/>
    </source>
</evidence>
<dbReference type="InterPro" id="IPR036097">
    <property type="entry name" value="HisK_dim/P_sf"/>
</dbReference>
<dbReference type="Pfam" id="PF02518">
    <property type="entry name" value="HATPase_c"/>
    <property type="match status" value="1"/>
</dbReference>
<dbReference type="InterPro" id="IPR001789">
    <property type="entry name" value="Sig_transdc_resp-reg_receiver"/>
</dbReference>
<keyword evidence="8" id="KW-0472">Membrane</keyword>
<proteinExistence type="predicted"/>
<sequence>MCVLSRNSTLVIKWFFLICFYNLSYTQIKYDLRNETLKEQLTFYHLDTQNGLSNNTVKTIEQDELGFIWIGTSDGLNRYDGNEFKIFRKENSNIRNNYIQNISFENSGELKLATDGGLVTYNPKNERFYSLNDFNPHLKLSINSYIDISENSYAIGVYGQGIFTFNDTEETTFLNSETSDLSSNKISCMVKQGSKGAWIGTFDEGLNYFDFQANKITPIPLVIDDEKVEEINTLYLDENQILWIGSSQGLIARSYNGKLYTLKEGSTKQTLTDDQILAIEKDDYGKLWVGTYSGGINRFDIKAFLSKSPSFSIDTYQPQDDGTSITNASINALKKDRNGYLWIGTNAGIDFVDPKGEPVKLLKNNLKGGARLIHNRITGLEELKSGLILIATDGGGLDSFNPDTGIYSDADFIDSDKLRTKHLNCLFEDNQEKLWIGTYQKGLHQYDPRNNTWSYYLNGSKADGNDVRCIAQDSKNQIWVGTNRGGLFKYDSSKKKFVYVKALDQITERMDIRAIDFDSNGVLWLATYGNGIVKFNPDNNEVFSYFHGNLDGLTNNVIFSIKVLSDDTIAAGQKYGGLILFKDGDSSGTTYTESQGLSNNTINSIINYNSQKLFLGTYKGLSEFNLGNKQVKSLNSLYNIQKSEYNVGAALISKKGYLYFGGNKGVNIFSPEDLKNQNEANTIIIKDLKVHNEDVNVSLDNPKAILDQSIIYKDQIKLQYNQNNFSLDFTSLNFPFAASLNYSYILEGYYDQYTHLKNSNRINFSNIPPGNYTLKIKAENQANSTRFKELSIIILPPFWQTLPAYIFYIVTLIIFIWGGLKYYAERLKLKNSLLFEQKQRQLEHELNEERIRFYTGISHELKTPLTLILAPLESLIDNVIHKKQQKSLRLIKKNAEHLLQFINKLLEFRKSEEGLSTLHLHSYDLNKNLSHWLESYKHLLKKKNINLIFNKPEAPVLVVCDLEKIHIIINNLITNAIKYSNINSKIYVKLCSNASDVTIEVADIGAGIDETEIHQIFEWYYQAHSKIRKGGSGIGLALSKRFAQLHNGNLYVRSTPQKGSTFTLSFPLSQPKQSEGSQSQPKNTIEDNLANIQATIYEELTVNDVIIGVEKERKLALLIDDNPDILALLDSILATDYDLIHAQNGQEGISRAIKYIPDIIISDVMMPQKNGIDLCRELKEQRATSHIPIILLSAKSNFDIIETGYSKGADDYMVKPFNIKVLKARIANLIASRTSLLQKYETHDAINANVDADELKVLDSEKAFLKEFKEIVHQNIQQDIKTIDTISEQMNMSRSSLYRKIKAITGKNINEYVRNIKVEHAAYLIEKKNFNITEAAYEVGYLDPKYFRKIFKQRYGKTPSAFKSN</sequence>
<dbReference type="InterPro" id="IPR011123">
    <property type="entry name" value="Y_Y_Y"/>
</dbReference>
<dbReference type="EMBL" id="QOVN01000002">
    <property type="protein sequence ID" value="RXG30021.1"/>
    <property type="molecule type" value="Genomic_DNA"/>
</dbReference>
<dbReference type="InterPro" id="IPR003594">
    <property type="entry name" value="HATPase_dom"/>
</dbReference>
<keyword evidence="13" id="KW-0418">Kinase</keyword>
<dbReference type="Gene3D" id="1.10.10.60">
    <property type="entry name" value="Homeodomain-like"/>
    <property type="match status" value="2"/>
</dbReference>
<dbReference type="InterPro" id="IPR013783">
    <property type="entry name" value="Ig-like_fold"/>
</dbReference>
<reference evidence="13" key="2">
    <citation type="submission" date="2016-11" db="EMBL/GenBank/DDBJ databases">
        <authorList>
            <person name="Jaros S."/>
            <person name="Januszkiewicz K."/>
            <person name="Wedrychowicz H."/>
        </authorList>
    </citation>
    <scope>NUCLEOTIDE SEQUENCE [LARGE SCALE GENOMIC DNA]</scope>
    <source>
        <strain evidence="13">DSM 19859</strain>
    </source>
</reference>
<dbReference type="PANTHER" id="PTHR43547:SF2">
    <property type="entry name" value="HYBRID SIGNAL TRANSDUCTION HISTIDINE KINASE C"/>
    <property type="match status" value="1"/>
</dbReference>
<dbReference type="InterPro" id="IPR005467">
    <property type="entry name" value="His_kinase_dom"/>
</dbReference>
<keyword evidence="15" id="KW-1185">Reference proteome</keyword>
<dbReference type="PROSITE" id="PS00041">
    <property type="entry name" value="HTH_ARAC_FAMILY_1"/>
    <property type="match status" value="1"/>
</dbReference>
<dbReference type="PROSITE" id="PS50109">
    <property type="entry name" value="HIS_KIN"/>
    <property type="match status" value="1"/>
</dbReference>
<dbReference type="SMART" id="SM00342">
    <property type="entry name" value="HTH_ARAC"/>
    <property type="match status" value="1"/>
</dbReference>
<keyword evidence="6" id="KW-0804">Transcription</keyword>
<dbReference type="GO" id="GO:0003700">
    <property type="term" value="F:DNA-binding transcription factor activity"/>
    <property type="evidence" value="ECO:0007669"/>
    <property type="project" value="InterPro"/>
</dbReference>
<keyword evidence="4" id="KW-0805">Transcription regulation</keyword>
<evidence type="ECO:0000259" key="9">
    <source>
        <dbReference type="PROSITE" id="PS01124"/>
    </source>
</evidence>
<dbReference type="OrthoDB" id="358279at2"/>
<feature type="domain" description="Response regulatory" evidence="11">
    <location>
        <begin position="1115"/>
        <end position="1230"/>
    </location>
</feature>
<dbReference type="CDD" id="cd00082">
    <property type="entry name" value="HisKA"/>
    <property type="match status" value="1"/>
</dbReference>
<evidence type="ECO:0000313" key="12">
    <source>
        <dbReference type="EMBL" id="RXG30021.1"/>
    </source>
</evidence>
<dbReference type="InterPro" id="IPR015943">
    <property type="entry name" value="WD40/YVTN_repeat-like_dom_sf"/>
</dbReference>
<dbReference type="PROSITE" id="PS50110">
    <property type="entry name" value="RESPONSE_REGULATORY"/>
    <property type="match status" value="1"/>
</dbReference>
<organism evidence="13 14">
    <name type="scientific">Leeuwenhoekiella palythoae</name>
    <dbReference type="NCBI Taxonomy" id="573501"/>
    <lineage>
        <taxon>Bacteria</taxon>
        <taxon>Pseudomonadati</taxon>
        <taxon>Bacteroidota</taxon>
        <taxon>Flavobacteriia</taxon>
        <taxon>Flavobacteriales</taxon>
        <taxon>Flavobacteriaceae</taxon>
        <taxon>Leeuwenhoekiella</taxon>
    </lineage>
</organism>
<name>A0A1M5XFY1_9FLAO</name>
<dbReference type="InterPro" id="IPR011110">
    <property type="entry name" value="Reg_prop"/>
</dbReference>
<dbReference type="Proteomes" id="UP000290037">
    <property type="component" value="Unassembled WGS sequence"/>
</dbReference>
<dbReference type="SUPFAM" id="SSF55874">
    <property type="entry name" value="ATPase domain of HSP90 chaperone/DNA topoisomerase II/histidine kinase"/>
    <property type="match status" value="1"/>
</dbReference>
<evidence type="ECO:0000259" key="10">
    <source>
        <dbReference type="PROSITE" id="PS50109"/>
    </source>
</evidence>
<dbReference type="Pfam" id="PF00072">
    <property type="entry name" value="Response_reg"/>
    <property type="match status" value="1"/>
</dbReference>
<evidence type="ECO:0000256" key="4">
    <source>
        <dbReference type="ARBA" id="ARBA00023015"/>
    </source>
</evidence>
<dbReference type="CDD" id="cd17574">
    <property type="entry name" value="REC_OmpR"/>
    <property type="match status" value="1"/>
</dbReference>
<keyword evidence="13" id="KW-0808">Transferase</keyword>
<dbReference type="InterPro" id="IPR004358">
    <property type="entry name" value="Sig_transdc_His_kin-like_C"/>
</dbReference>
<feature type="domain" description="Histidine kinase" evidence="10">
    <location>
        <begin position="856"/>
        <end position="1070"/>
    </location>
</feature>
<dbReference type="CDD" id="cd00075">
    <property type="entry name" value="HATPase"/>
    <property type="match status" value="1"/>
</dbReference>
<dbReference type="SMART" id="SM00388">
    <property type="entry name" value="HisKA"/>
    <property type="match status" value="1"/>
</dbReference>
<feature type="modified residue" description="4-aspartylphosphate" evidence="7">
    <location>
        <position position="1163"/>
    </location>
</feature>
<dbReference type="SUPFAM" id="SSF52172">
    <property type="entry name" value="CheY-like"/>
    <property type="match status" value="1"/>
</dbReference>
<evidence type="ECO:0000313" key="14">
    <source>
        <dbReference type="Proteomes" id="UP000184240"/>
    </source>
</evidence>
<dbReference type="InterPro" id="IPR003661">
    <property type="entry name" value="HisK_dim/P_dom"/>
</dbReference>
<dbReference type="SUPFAM" id="SSF63829">
    <property type="entry name" value="Calcium-dependent phosphotriesterase"/>
    <property type="match status" value="3"/>
</dbReference>
<evidence type="ECO:0000313" key="13">
    <source>
        <dbReference type="EMBL" id="SHH98730.1"/>
    </source>
</evidence>
<evidence type="ECO:0000256" key="2">
    <source>
        <dbReference type="ARBA" id="ARBA00012438"/>
    </source>
</evidence>
<evidence type="ECO:0000256" key="8">
    <source>
        <dbReference type="SAM" id="Phobius"/>
    </source>
</evidence>
<dbReference type="InterPro" id="IPR018060">
    <property type="entry name" value="HTH_AraC"/>
</dbReference>
<dbReference type="Gene3D" id="1.10.287.130">
    <property type="match status" value="1"/>
</dbReference>
<dbReference type="Proteomes" id="UP000184240">
    <property type="component" value="Unassembled WGS sequence"/>
</dbReference>
<dbReference type="SMART" id="SM00387">
    <property type="entry name" value="HATPase_c"/>
    <property type="match status" value="1"/>
</dbReference>
<evidence type="ECO:0000256" key="5">
    <source>
        <dbReference type="ARBA" id="ARBA00023125"/>
    </source>
</evidence>
<dbReference type="Gene3D" id="3.30.565.10">
    <property type="entry name" value="Histidine kinase-like ATPase, C-terminal domain"/>
    <property type="match status" value="1"/>
</dbReference>
<dbReference type="EC" id="2.7.13.3" evidence="2"/>
<evidence type="ECO:0000256" key="7">
    <source>
        <dbReference type="PROSITE-ProRule" id="PRU00169"/>
    </source>
</evidence>
<dbReference type="PRINTS" id="PR00344">
    <property type="entry name" value="BCTRLSENSOR"/>
</dbReference>
<gene>
    <name evidence="12" type="ORF">DSM01_769</name>
    <name evidence="13" type="ORF">SAMN04487999_1476</name>
</gene>
<reference evidence="12 15" key="3">
    <citation type="submission" date="2018-07" db="EMBL/GenBank/DDBJ databases">
        <title>Leeuwenhoekiella genomics.</title>
        <authorList>
            <person name="Tahon G."/>
            <person name="Willems A."/>
        </authorList>
    </citation>
    <scope>NUCLEOTIDE SEQUENCE [LARGE SCALE GENOMIC DNA]</scope>
    <source>
        <strain evidence="12 15">LMG 24856</strain>
    </source>
</reference>
<dbReference type="InterPro" id="IPR036890">
    <property type="entry name" value="HATPase_C_sf"/>
</dbReference>
<dbReference type="InterPro" id="IPR018062">
    <property type="entry name" value="HTH_AraC-typ_CS"/>
</dbReference>
<protein>
    <recommendedName>
        <fullName evidence="2">histidine kinase</fullName>
        <ecNumber evidence="2">2.7.13.3</ecNumber>
    </recommendedName>
</protein>
<dbReference type="Pfam" id="PF00512">
    <property type="entry name" value="HisKA"/>
    <property type="match status" value="1"/>
</dbReference>
<dbReference type="EMBL" id="FQXT01000003">
    <property type="protein sequence ID" value="SHH98730.1"/>
    <property type="molecule type" value="Genomic_DNA"/>
</dbReference>
<dbReference type="STRING" id="573501.SAMN04487999_1476"/>
<dbReference type="PANTHER" id="PTHR43547">
    <property type="entry name" value="TWO-COMPONENT HISTIDINE KINASE"/>
    <property type="match status" value="1"/>
</dbReference>
<dbReference type="InterPro" id="IPR011006">
    <property type="entry name" value="CheY-like_superfamily"/>
</dbReference>
<keyword evidence="5" id="KW-0238">DNA-binding</keyword>
<evidence type="ECO:0000256" key="3">
    <source>
        <dbReference type="ARBA" id="ARBA00022553"/>
    </source>
</evidence>
<dbReference type="Pfam" id="PF07495">
    <property type="entry name" value="Y_Y_Y"/>
    <property type="match status" value="1"/>
</dbReference>
<dbReference type="PROSITE" id="PS01124">
    <property type="entry name" value="HTH_ARAC_FAMILY_2"/>
    <property type="match status" value="1"/>
</dbReference>
<reference evidence="14" key="1">
    <citation type="submission" date="2016-11" db="EMBL/GenBank/DDBJ databases">
        <authorList>
            <person name="Varghese N."/>
            <person name="Submissions S."/>
        </authorList>
    </citation>
    <scope>NUCLEOTIDE SEQUENCE [LARGE SCALE GENOMIC DNA]</scope>
    <source>
        <strain evidence="14">DSM 19859</strain>
    </source>
</reference>
<accession>A0A1M5XFY1</accession>
<dbReference type="Pfam" id="PF12833">
    <property type="entry name" value="HTH_18"/>
    <property type="match status" value="1"/>
</dbReference>